<accession>D2VQY5</accession>
<dbReference type="RefSeq" id="XP_002673461.1">
    <property type="nucleotide sequence ID" value="XM_002673415.1"/>
</dbReference>
<organism evidence="5">
    <name type="scientific">Naegleria gruberi</name>
    <name type="common">Amoeba</name>
    <dbReference type="NCBI Taxonomy" id="5762"/>
    <lineage>
        <taxon>Eukaryota</taxon>
        <taxon>Discoba</taxon>
        <taxon>Heterolobosea</taxon>
        <taxon>Tetramitia</taxon>
        <taxon>Eutetramitia</taxon>
        <taxon>Vahlkampfiidae</taxon>
        <taxon>Naegleria</taxon>
    </lineage>
</organism>
<dbReference type="Proteomes" id="UP000006671">
    <property type="component" value="Unassembled WGS sequence"/>
</dbReference>
<dbReference type="VEuPathDB" id="AmoebaDB:NAEGRDRAFT_71391"/>
<dbReference type="AlphaFoldDB" id="D2VQY5"/>
<dbReference type="InterPro" id="IPR036305">
    <property type="entry name" value="RGS_sf"/>
</dbReference>
<evidence type="ECO:0000313" key="5">
    <source>
        <dbReference type="Proteomes" id="UP000006671"/>
    </source>
</evidence>
<dbReference type="EMBL" id="GG738890">
    <property type="protein sequence ID" value="EFC40717.1"/>
    <property type="molecule type" value="Genomic_DNA"/>
</dbReference>
<keyword evidence="2" id="KW-0812">Transmembrane</keyword>
<feature type="transmembrane region" description="Helical" evidence="2">
    <location>
        <begin position="50"/>
        <end position="74"/>
    </location>
</feature>
<dbReference type="SUPFAM" id="SSF48097">
    <property type="entry name" value="Regulator of G-protein signaling, RGS"/>
    <property type="match status" value="1"/>
</dbReference>
<dbReference type="Gene3D" id="1.10.167.10">
    <property type="entry name" value="Regulator of G-protein Signalling 4, domain 2"/>
    <property type="match status" value="1"/>
</dbReference>
<evidence type="ECO:0000313" key="4">
    <source>
        <dbReference type="EMBL" id="EFC40717.1"/>
    </source>
</evidence>
<keyword evidence="5" id="KW-1185">Reference proteome</keyword>
<dbReference type="GeneID" id="8864542"/>
<feature type="compositionally biased region" description="Polar residues" evidence="1">
    <location>
        <begin position="444"/>
        <end position="459"/>
    </location>
</feature>
<dbReference type="KEGG" id="ngr:NAEGRDRAFT_71391"/>
<dbReference type="InParanoid" id="D2VQY5"/>
<dbReference type="InterPro" id="IPR044926">
    <property type="entry name" value="RGS_subdomain_2"/>
</dbReference>
<feature type="region of interest" description="Disordered" evidence="1">
    <location>
        <begin position="434"/>
        <end position="459"/>
    </location>
</feature>
<dbReference type="InterPro" id="IPR016137">
    <property type="entry name" value="RGS"/>
</dbReference>
<protein>
    <submittedName>
        <fullName evidence="4">Predicted protein</fullName>
    </submittedName>
</protein>
<keyword evidence="2" id="KW-1133">Transmembrane helix</keyword>
<evidence type="ECO:0000256" key="2">
    <source>
        <dbReference type="SAM" id="Phobius"/>
    </source>
</evidence>
<name>D2VQY5_NAEGR</name>
<evidence type="ECO:0000259" key="3">
    <source>
        <dbReference type="PROSITE" id="PS50132"/>
    </source>
</evidence>
<evidence type="ECO:0000256" key="1">
    <source>
        <dbReference type="SAM" id="MobiDB-lite"/>
    </source>
</evidence>
<dbReference type="PROSITE" id="PS50132">
    <property type="entry name" value="RGS"/>
    <property type="match status" value="1"/>
</dbReference>
<reference evidence="4 5" key="1">
    <citation type="journal article" date="2010" name="Cell">
        <title>The genome of Naegleria gruberi illuminates early eukaryotic versatility.</title>
        <authorList>
            <person name="Fritz-Laylin L.K."/>
            <person name="Prochnik S.E."/>
            <person name="Ginger M.L."/>
            <person name="Dacks J.B."/>
            <person name="Carpenter M.L."/>
            <person name="Field M.C."/>
            <person name="Kuo A."/>
            <person name="Paredez A."/>
            <person name="Chapman J."/>
            <person name="Pham J."/>
            <person name="Shu S."/>
            <person name="Neupane R."/>
            <person name="Cipriano M."/>
            <person name="Mancuso J."/>
            <person name="Tu H."/>
            <person name="Salamov A."/>
            <person name="Lindquist E."/>
            <person name="Shapiro H."/>
            <person name="Lucas S."/>
            <person name="Grigoriev I.V."/>
            <person name="Cande W.Z."/>
            <person name="Fulton C."/>
            <person name="Rokhsar D.S."/>
            <person name="Dawson S.C."/>
        </authorList>
    </citation>
    <scope>NUCLEOTIDE SEQUENCE [LARGE SCALE GENOMIC DNA]</scope>
    <source>
        <strain evidence="4 5">NEG-M</strain>
    </source>
</reference>
<proteinExistence type="predicted"/>
<keyword evidence="2" id="KW-0472">Membrane</keyword>
<feature type="transmembrane region" description="Helical" evidence="2">
    <location>
        <begin position="213"/>
        <end position="235"/>
    </location>
</feature>
<gene>
    <name evidence="4" type="ORF">NAEGRDRAFT_71391</name>
</gene>
<sequence length="459" mass="52094">MDIVSQYKQKTTASIKSKKTQTLSQYSKRSFMHVECCGKMVFNCTRIMSVLALILLIIAFIVVIIYSIMTYAVVKWPLSTALIEIGNCYHYYNEMIMTEYITVFSMNGTYAKEYETAKNSLITSLNVVFSIISSAKLTNLTNANDIPIFKLQQGVVDAIVAKDYTTANELFNQPEHLEGMDTFLSSYVNFLQDIKNISANQDQTIQSSTSTQIIVIAVCLALTLPIVLFIIITSIRSQQLSARKLKNTRSIMVLKTMTDPVLRSLFNEFCVGETEHHCFEFLESVQLFKEKKGTYQSTIRQIMKQVKEGNFIDDDTSSSDTNTAVTTRTDSTEFGSIVSLNDQEQALQIYERFLAPNSSKRIHFKGYSGILSVIQSKELAADLQHVFVDAQKFASEHLIPAHNSFLGSFTNITSHKIEMMNEFRKKWLHFKSTETSKKRKDPTKFQQQSSGQTDSKLIQ</sequence>
<feature type="domain" description="RGS" evidence="3">
    <location>
        <begin position="255"/>
        <end position="405"/>
    </location>
</feature>